<dbReference type="Proteomes" id="UP001320766">
    <property type="component" value="Unassembled WGS sequence"/>
</dbReference>
<proteinExistence type="predicted"/>
<organism evidence="3 4">
    <name type="scientific">Nonomuraea roseoviolacea subsp. carminata</name>
    <dbReference type="NCBI Taxonomy" id="160689"/>
    <lineage>
        <taxon>Bacteria</taxon>
        <taxon>Bacillati</taxon>
        <taxon>Actinomycetota</taxon>
        <taxon>Actinomycetes</taxon>
        <taxon>Streptosporangiales</taxon>
        <taxon>Streptosporangiaceae</taxon>
        <taxon>Nonomuraea</taxon>
    </lineage>
</organism>
<feature type="compositionally biased region" description="Gly residues" evidence="1">
    <location>
        <begin position="161"/>
        <end position="170"/>
    </location>
</feature>
<evidence type="ECO:0000256" key="1">
    <source>
        <dbReference type="SAM" id="MobiDB-lite"/>
    </source>
</evidence>
<evidence type="ECO:0000313" key="4">
    <source>
        <dbReference type="Proteomes" id="UP001320766"/>
    </source>
</evidence>
<dbReference type="RefSeq" id="WP_253774560.1">
    <property type="nucleotide sequence ID" value="NZ_BAAAVE010000021.1"/>
</dbReference>
<reference evidence="3 4" key="1">
    <citation type="submission" date="2022-06" db="EMBL/GenBank/DDBJ databases">
        <title>Sequencing the genomes of 1000 actinobacteria strains.</title>
        <authorList>
            <person name="Klenk H.-P."/>
        </authorList>
    </citation>
    <scope>NUCLEOTIDE SEQUENCE [LARGE SCALE GENOMIC DNA]</scope>
    <source>
        <strain evidence="3 4">DSM 44170</strain>
    </source>
</reference>
<keyword evidence="2" id="KW-0812">Transmembrane</keyword>
<comment type="caution">
    <text evidence="3">The sequence shown here is derived from an EMBL/GenBank/DDBJ whole genome shotgun (WGS) entry which is preliminary data.</text>
</comment>
<protein>
    <submittedName>
        <fullName evidence="3">Uncharacterized protein</fullName>
    </submittedName>
</protein>
<keyword evidence="2" id="KW-0472">Membrane</keyword>
<accession>A0ABT1K753</accession>
<gene>
    <name evidence="3" type="ORF">HD595_005872</name>
</gene>
<keyword evidence="4" id="KW-1185">Reference proteome</keyword>
<evidence type="ECO:0000313" key="3">
    <source>
        <dbReference type="EMBL" id="MCP2349750.1"/>
    </source>
</evidence>
<feature type="region of interest" description="Disordered" evidence="1">
    <location>
        <begin position="152"/>
        <end position="181"/>
    </location>
</feature>
<feature type="transmembrane region" description="Helical" evidence="2">
    <location>
        <begin position="44"/>
        <end position="65"/>
    </location>
</feature>
<sequence>MSYTESDLRELLNDHGHGRAGREPSAHLDAIVRRGRRIRRTRRAVTAGTALAFAAVAAAGLTGLLPAGAQRGEGVAVAQRPVDSARVVTLGPELPRTIPVVLGAPKFDLGLIHSRRFETVGAGQKVTFTPTSVYTGFSVVCDDPRALVVYRQRGRSDEPTGGSGRCGGSISGHNDKMSVPSDWLKRPQSLEVWVFPADAPVRKVAEAVNGCRPRDEKCDESAQIAALANPEVRRRLSALVGEQPGRWAVGIYDRPAPAQAPTASASPTAGPSVAPTASASPTAGPSVAPTASASPTAGLSVAPTASASPAVAPTASASPAVAPTASASASKP</sequence>
<feature type="region of interest" description="Disordered" evidence="1">
    <location>
        <begin position="258"/>
        <end position="332"/>
    </location>
</feature>
<name>A0ABT1K753_9ACTN</name>
<dbReference type="EMBL" id="JAMZEC010000001">
    <property type="protein sequence ID" value="MCP2349750.1"/>
    <property type="molecule type" value="Genomic_DNA"/>
</dbReference>
<evidence type="ECO:0000256" key="2">
    <source>
        <dbReference type="SAM" id="Phobius"/>
    </source>
</evidence>
<keyword evidence="2" id="KW-1133">Transmembrane helix</keyword>